<name>A0A7C8Z317_OPUST</name>
<sequence length="115" mass="12800">MIASKQVHPKSPIPVYSSCIMSQTHNLFLKGKPLSKSSIRAKEGTRDNVFTVYLSPEIDPFIFMLIIGKTITATIIVDMRNNSSRNSSKSLLPQQVTSCFGRLAFDLILYLASFS</sequence>
<dbReference type="EMBL" id="GISG01081273">
    <property type="protein sequence ID" value="MBA4632190.1"/>
    <property type="molecule type" value="Transcribed_RNA"/>
</dbReference>
<reference evidence="1" key="1">
    <citation type="journal article" date="2013" name="J. Plant Res.">
        <title>Effect of fungi and light on seed germination of three Opuntia species from semiarid lands of central Mexico.</title>
        <authorList>
            <person name="Delgado-Sanchez P."/>
            <person name="Jimenez-Bremont J.F."/>
            <person name="Guerrero-Gonzalez Mde L."/>
            <person name="Flores J."/>
        </authorList>
    </citation>
    <scope>NUCLEOTIDE SEQUENCE</scope>
    <source>
        <tissue evidence="1">Cladode</tissue>
    </source>
</reference>
<organism evidence="1">
    <name type="scientific">Opuntia streptacantha</name>
    <name type="common">Prickly pear cactus</name>
    <name type="synonym">Opuntia cardona</name>
    <dbReference type="NCBI Taxonomy" id="393608"/>
    <lineage>
        <taxon>Eukaryota</taxon>
        <taxon>Viridiplantae</taxon>
        <taxon>Streptophyta</taxon>
        <taxon>Embryophyta</taxon>
        <taxon>Tracheophyta</taxon>
        <taxon>Spermatophyta</taxon>
        <taxon>Magnoliopsida</taxon>
        <taxon>eudicotyledons</taxon>
        <taxon>Gunneridae</taxon>
        <taxon>Pentapetalae</taxon>
        <taxon>Caryophyllales</taxon>
        <taxon>Cactineae</taxon>
        <taxon>Cactaceae</taxon>
        <taxon>Opuntioideae</taxon>
        <taxon>Opuntia</taxon>
    </lineage>
</organism>
<evidence type="ECO:0000313" key="1">
    <source>
        <dbReference type="EMBL" id="MBA4632190.1"/>
    </source>
</evidence>
<reference evidence="1" key="2">
    <citation type="submission" date="2020-07" db="EMBL/GenBank/DDBJ databases">
        <authorList>
            <person name="Vera ALvarez R."/>
            <person name="Arias-Moreno D.M."/>
            <person name="Jimenez-Jacinto V."/>
            <person name="Jimenez-Bremont J.F."/>
            <person name="Swaminathan K."/>
            <person name="Moose S.P."/>
            <person name="Guerrero-Gonzalez M.L."/>
            <person name="Marino-Ramirez L."/>
            <person name="Landsman D."/>
            <person name="Rodriguez-Kessler M."/>
            <person name="Delgado-Sanchez P."/>
        </authorList>
    </citation>
    <scope>NUCLEOTIDE SEQUENCE</scope>
    <source>
        <tissue evidence="1">Cladode</tissue>
    </source>
</reference>
<accession>A0A7C8Z317</accession>
<dbReference type="AlphaFoldDB" id="A0A7C8Z317"/>
<proteinExistence type="predicted"/>
<protein>
    <submittedName>
        <fullName evidence="1">Uncharacterized protein</fullName>
    </submittedName>
</protein>